<organism evidence="3 4">
    <name type="scientific">Marasmiellus scandens</name>
    <dbReference type="NCBI Taxonomy" id="2682957"/>
    <lineage>
        <taxon>Eukaryota</taxon>
        <taxon>Fungi</taxon>
        <taxon>Dikarya</taxon>
        <taxon>Basidiomycota</taxon>
        <taxon>Agaricomycotina</taxon>
        <taxon>Agaricomycetes</taxon>
        <taxon>Agaricomycetidae</taxon>
        <taxon>Agaricales</taxon>
        <taxon>Marasmiineae</taxon>
        <taxon>Omphalotaceae</taxon>
        <taxon>Marasmiellus</taxon>
    </lineage>
</organism>
<feature type="transmembrane region" description="Helical" evidence="2">
    <location>
        <begin position="553"/>
        <end position="577"/>
    </location>
</feature>
<dbReference type="Proteomes" id="UP001498398">
    <property type="component" value="Unassembled WGS sequence"/>
</dbReference>
<feature type="region of interest" description="Disordered" evidence="1">
    <location>
        <begin position="269"/>
        <end position="288"/>
    </location>
</feature>
<accession>A0ABR1JWS6</accession>
<dbReference type="InterPro" id="IPR053216">
    <property type="entry name" value="Appressorial_penetr-assoc"/>
</dbReference>
<dbReference type="PANTHER" id="PTHR34587:SF2">
    <property type="entry name" value="G-PROTEIN COUPLED RECEPTORS FAMILY 1 PROFILE DOMAIN-CONTAINING PROTEIN"/>
    <property type="match status" value="1"/>
</dbReference>
<feature type="region of interest" description="Disordered" evidence="1">
    <location>
        <begin position="648"/>
        <end position="736"/>
    </location>
</feature>
<keyword evidence="2" id="KW-0812">Transmembrane</keyword>
<proteinExistence type="predicted"/>
<sequence>MIQYERSASGRRRTDNALDSSHPRPYQPRRSFNKIPRGKPVLFQHRQDDSQESLTLNPAVIASSFSDDGQNPPVKGQTGSLTSQNNFINFCALFKVPLTNGLQLSNNASCNPVPIGVLPSADLIPSSKFRFPLNGDILQADIGFSVSLKINNLNTGVSISSLVNFLSAPQQLDDGGKILGHSAVVIEQLSSFQQTGPTSPSRFAFYKGLTIPSQAGVVSADVDGGLAPGFYRLSSITTSVNHASVQVPELAHGAIDDAVYFTVTTDGNPPGKSSLGSGSGTATDTDFSVDLSRTGKTSQQSSNTVDASVIGNFTNPGGGDGFANSLTSTNNYINYCLNSPALPLTNGQISSSSSCNPAPMGMIVPPPSMPSAKFISPRHLDSVPANSSFTVQVAVSNIQSGVMTNSAKTYLSAPQQIDGRGRILGHAHIVIEELTDLRQDIPTDPRVFAFFAELGEPAENGVLETNVTGLPDGIYRLSVMQVAANHQQVIVGQLQHGSLNDVVYFTVGNGGNGTTSANTLNPDTIKTSTSNEPSPTNTGSGDTAQPPSGRPNLGAAVGGAAAGIVVLILLLVGLVLYRRRRRLRNGTTTFTIDGPATYRESGLLASQITPFPSSAPASTASSSAALVPNASAQSHIPPVPLLFPVGREKQQSTVSPSDTYAGSSSRSKKELTATSPSQSQPQSSYGSSSGMSPTQTQGGSSNQDAAGASRTEHTRRSRRRSVVSELSLAPSYHTTA</sequence>
<feature type="compositionally biased region" description="Polar residues" evidence="1">
    <location>
        <begin position="694"/>
        <end position="704"/>
    </location>
</feature>
<evidence type="ECO:0000256" key="1">
    <source>
        <dbReference type="SAM" id="MobiDB-lite"/>
    </source>
</evidence>
<keyword evidence="4" id="KW-1185">Reference proteome</keyword>
<reference evidence="3 4" key="1">
    <citation type="submission" date="2024-01" db="EMBL/GenBank/DDBJ databases">
        <title>A draft genome for the cacao thread blight pathogen Marasmiellus scandens.</title>
        <authorList>
            <person name="Baruah I.K."/>
            <person name="Leung J."/>
            <person name="Bukari Y."/>
            <person name="Amoako-Attah I."/>
            <person name="Meinhardt L.W."/>
            <person name="Bailey B.A."/>
            <person name="Cohen S.P."/>
        </authorList>
    </citation>
    <scope>NUCLEOTIDE SEQUENCE [LARGE SCALE GENOMIC DNA]</scope>
    <source>
        <strain evidence="3 4">GH-19</strain>
    </source>
</reference>
<feature type="region of interest" description="Disordered" evidence="1">
    <location>
        <begin position="513"/>
        <end position="552"/>
    </location>
</feature>
<feature type="region of interest" description="Disordered" evidence="1">
    <location>
        <begin position="1"/>
        <end position="38"/>
    </location>
</feature>
<comment type="caution">
    <text evidence="3">The sequence shown here is derived from an EMBL/GenBank/DDBJ whole genome shotgun (WGS) entry which is preliminary data.</text>
</comment>
<protein>
    <submittedName>
        <fullName evidence="3">Uncharacterized protein</fullName>
    </submittedName>
</protein>
<keyword evidence="2" id="KW-1133">Transmembrane helix</keyword>
<dbReference type="EMBL" id="JBANRG010000005">
    <property type="protein sequence ID" value="KAK7466412.1"/>
    <property type="molecule type" value="Genomic_DNA"/>
</dbReference>
<evidence type="ECO:0000313" key="4">
    <source>
        <dbReference type="Proteomes" id="UP001498398"/>
    </source>
</evidence>
<evidence type="ECO:0000313" key="3">
    <source>
        <dbReference type="EMBL" id="KAK7466412.1"/>
    </source>
</evidence>
<feature type="compositionally biased region" description="Polar residues" evidence="1">
    <location>
        <begin position="651"/>
        <end position="665"/>
    </location>
</feature>
<keyword evidence="2" id="KW-0472">Membrane</keyword>
<gene>
    <name evidence="3" type="ORF">VKT23_005134</name>
</gene>
<feature type="compositionally biased region" description="Low complexity" evidence="1">
    <location>
        <begin position="514"/>
        <end position="540"/>
    </location>
</feature>
<dbReference type="PANTHER" id="PTHR34587">
    <property type="entry name" value="VWFA DOMAIN-CONTAINING PROTEIN"/>
    <property type="match status" value="1"/>
</dbReference>
<feature type="compositionally biased region" description="Low complexity" evidence="1">
    <location>
        <begin position="675"/>
        <end position="693"/>
    </location>
</feature>
<evidence type="ECO:0000256" key="2">
    <source>
        <dbReference type="SAM" id="Phobius"/>
    </source>
</evidence>
<name>A0ABR1JWS6_9AGAR</name>